<evidence type="ECO:0000259" key="1">
    <source>
        <dbReference type="Pfam" id="PF00144"/>
    </source>
</evidence>
<accession>A0A2P8CR13</accession>
<dbReference type="OrthoDB" id="9797709at2"/>
<protein>
    <submittedName>
        <fullName evidence="2">CubicO group peptidase (Beta-lactamase class C family)</fullName>
    </submittedName>
</protein>
<evidence type="ECO:0000313" key="3">
    <source>
        <dbReference type="Proteomes" id="UP000240572"/>
    </source>
</evidence>
<dbReference type="RefSeq" id="WP_106525413.1">
    <property type="nucleotide sequence ID" value="NZ_PYGD01000017.1"/>
</dbReference>
<feature type="domain" description="Beta-lactamase-related" evidence="1">
    <location>
        <begin position="65"/>
        <end position="382"/>
    </location>
</feature>
<keyword evidence="3" id="KW-1185">Reference proteome</keyword>
<dbReference type="EMBL" id="PYGD01000017">
    <property type="protein sequence ID" value="PSK87403.1"/>
    <property type="molecule type" value="Genomic_DNA"/>
</dbReference>
<dbReference type="AlphaFoldDB" id="A0A2P8CR13"/>
<dbReference type="InterPro" id="IPR050491">
    <property type="entry name" value="AmpC-like"/>
</dbReference>
<dbReference type="PANTHER" id="PTHR46825">
    <property type="entry name" value="D-ALANYL-D-ALANINE-CARBOXYPEPTIDASE/ENDOPEPTIDASE AMPH"/>
    <property type="match status" value="1"/>
</dbReference>
<dbReference type="PANTHER" id="PTHR46825:SF12">
    <property type="entry name" value="PENICILLIN-BINDING PROTEIN 4"/>
    <property type="match status" value="1"/>
</dbReference>
<dbReference type="SUPFAM" id="SSF56601">
    <property type="entry name" value="beta-lactamase/transpeptidase-like"/>
    <property type="match status" value="1"/>
</dbReference>
<proteinExistence type="predicted"/>
<dbReference type="InterPro" id="IPR012338">
    <property type="entry name" value="Beta-lactam/transpept-like"/>
</dbReference>
<dbReference type="Gene3D" id="3.40.710.10">
    <property type="entry name" value="DD-peptidase/beta-lactamase superfamily"/>
    <property type="match status" value="1"/>
</dbReference>
<organism evidence="2 3">
    <name type="scientific">Taibaiella chishuiensis</name>
    <dbReference type="NCBI Taxonomy" id="1434707"/>
    <lineage>
        <taxon>Bacteria</taxon>
        <taxon>Pseudomonadati</taxon>
        <taxon>Bacteroidota</taxon>
        <taxon>Chitinophagia</taxon>
        <taxon>Chitinophagales</taxon>
        <taxon>Chitinophagaceae</taxon>
        <taxon>Taibaiella</taxon>
    </lineage>
</organism>
<comment type="caution">
    <text evidence="2">The sequence shown here is derived from an EMBL/GenBank/DDBJ whole genome shotgun (WGS) entry which is preliminary data.</text>
</comment>
<evidence type="ECO:0000313" key="2">
    <source>
        <dbReference type="EMBL" id="PSK87403.1"/>
    </source>
</evidence>
<dbReference type="Pfam" id="PF00144">
    <property type="entry name" value="Beta-lactamase"/>
    <property type="match status" value="1"/>
</dbReference>
<sequence>MKPKTVYTIALIAAIAGPVRVIAQAPDRIPVEKTHYSPAVEQQIKQVEEQTGFVKFAVAGLPPRTMPERMAYYKIKGLSIAVVHDYKIVWTKNYGWADELERRPVTGNTRFEPGSISKSLNALGVLRLAQEGKLDLDTDINTYLRSWTFSYDSVSAGRKITTAQLLSHTAGLNVHGFPGYFPGDSLPTLRDILNGQPPAKTRKVASIMPPGTAFQYSGGGTMITQQMIADITGQAYDAYMQKAILKPLGMNHSFFTQPPPAKLQSLLATGYDASGNTMRGKYPILLEQAAGGLWTTAADLATFMIETQLSLKGQSNKVLSAAMTKRMLSGTIDSAIGLGVFIENRDGHKYFTHSAGNQGFRGNYTGSFEGGNGVVVLINSDNDGLIQEVIRSVARVYRWEGMPQVTPVVRDTVRPSLSLLQQYTGDYLQGTTVVRLFLENKELWYKAGDQVMKVYFSASNRFFNLESESEKELYADKDGQIKGISRKTATQDLGKMEKTVPVTLSPEQMDRYAGAYIEEDGSQVAISRSGNNLTMNAGGGPMYMNFISDQAFYLAEDFGAVYKFNSTSEVEGITAQKNDQRKVLLRVK</sequence>
<name>A0A2P8CR13_9BACT</name>
<dbReference type="Proteomes" id="UP000240572">
    <property type="component" value="Unassembled WGS sequence"/>
</dbReference>
<dbReference type="InterPro" id="IPR001466">
    <property type="entry name" value="Beta-lactam-related"/>
</dbReference>
<reference evidence="2 3" key="1">
    <citation type="submission" date="2018-03" db="EMBL/GenBank/DDBJ databases">
        <title>Genomic Encyclopedia of Type Strains, Phase III (KMG-III): the genomes of soil and plant-associated and newly described type strains.</title>
        <authorList>
            <person name="Whitman W."/>
        </authorList>
    </citation>
    <scope>NUCLEOTIDE SEQUENCE [LARGE SCALE GENOMIC DNA]</scope>
    <source>
        <strain evidence="2 3">CGMCC 1.12700</strain>
    </source>
</reference>
<gene>
    <name evidence="2" type="ORF">B0I18_1173</name>
</gene>